<sequence length="79" mass="8952">MAIRPHLLNPVGLLSDNQNIALLRFNAVLDELRQLYANNRLGTGYVYGGQPVFLPTKRLKRQKPFIEDSADGNQTSQER</sequence>
<dbReference type="EMBL" id="CP014691">
    <property type="protein sequence ID" value="AQS88267.1"/>
    <property type="molecule type" value="Genomic_DNA"/>
</dbReference>
<evidence type="ECO:0000313" key="1">
    <source>
        <dbReference type="EMBL" id="AQS88267.1"/>
    </source>
</evidence>
<gene>
    <name evidence="1" type="ORF">A0U93_10305</name>
</gene>
<name>A0A1U9KR92_9PROT</name>
<dbReference type="Proteomes" id="UP000188604">
    <property type="component" value="Chromosome"/>
</dbReference>
<reference evidence="1 2" key="1">
    <citation type="submission" date="2016-03" db="EMBL/GenBank/DDBJ databases">
        <title>Acetic acid bacteria sequencing.</title>
        <authorList>
            <person name="Brandt J."/>
            <person name="Jakob F."/>
            <person name="Vogel R.F."/>
        </authorList>
    </citation>
    <scope>NUCLEOTIDE SEQUENCE [LARGE SCALE GENOMIC DNA]</scope>
    <source>
        <strain evidence="1 2">NBRC 101099</strain>
    </source>
</reference>
<protein>
    <submittedName>
        <fullName evidence="1">Uncharacterized protein</fullName>
    </submittedName>
</protein>
<dbReference type="AlphaFoldDB" id="A0A1U9KR92"/>
<dbReference type="KEGG" id="nch:A0U93_10305"/>
<accession>A0A1U9KR92</accession>
<keyword evidence="2" id="KW-1185">Reference proteome</keyword>
<dbReference type="STRING" id="320497.A0U93_10305"/>
<evidence type="ECO:0000313" key="2">
    <source>
        <dbReference type="Proteomes" id="UP000188604"/>
    </source>
</evidence>
<proteinExistence type="predicted"/>
<organism evidence="1 2">
    <name type="scientific">Neoasaia chiangmaiensis</name>
    <dbReference type="NCBI Taxonomy" id="320497"/>
    <lineage>
        <taxon>Bacteria</taxon>
        <taxon>Pseudomonadati</taxon>
        <taxon>Pseudomonadota</taxon>
        <taxon>Alphaproteobacteria</taxon>
        <taxon>Acetobacterales</taxon>
        <taxon>Acetobacteraceae</taxon>
        <taxon>Neoasaia</taxon>
    </lineage>
</organism>